<dbReference type="CDD" id="cd13690">
    <property type="entry name" value="PBP2_GluB"/>
    <property type="match status" value="1"/>
</dbReference>
<gene>
    <name evidence="6" type="ORF">GCM10022254_20170</name>
</gene>
<evidence type="ECO:0000313" key="7">
    <source>
        <dbReference type="Proteomes" id="UP001501710"/>
    </source>
</evidence>
<evidence type="ECO:0000256" key="2">
    <source>
        <dbReference type="ARBA" id="ARBA00022448"/>
    </source>
</evidence>
<keyword evidence="2" id="KW-0813">Transport</keyword>
<dbReference type="PANTHER" id="PTHR30085:SF6">
    <property type="entry name" value="ABC TRANSPORTER GLUTAMINE-BINDING PROTEIN GLNH"/>
    <property type="match status" value="1"/>
</dbReference>
<dbReference type="SMART" id="SM00062">
    <property type="entry name" value="PBPb"/>
    <property type="match status" value="1"/>
</dbReference>
<reference evidence="7" key="1">
    <citation type="journal article" date="2019" name="Int. J. Syst. Evol. Microbiol.">
        <title>The Global Catalogue of Microorganisms (GCM) 10K type strain sequencing project: providing services to taxonomists for standard genome sequencing and annotation.</title>
        <authorList>
            <consortium name="The Broad Institute Genomics Platform"/>
            <consortium name="The Broad Institute Genome Sequencing Center for Infectious Disease"/>
            <person name="Wu L."/>
            <person name="Ma J."/>
        </authorList>
    </citation>
    <scope>NUCLEOTIDE SEQUENCE [LARGE SCALE GENOMIC DNA]</scope>
    <source>
        <strain evidence="7">JCM 17440</strain>
    </source>
</reference>
<dbReference type="InterPro" id="IPR051455">
    <property type="entry name" value="Bact_solute-bind_prot3"/>
</dbReference>
<dbReference type="Gene3D" id="3.40.190.10">
    <property type="entry name" value="Periplasmic binding protein-like II"/>
    <property type="match status" value="2"/>
</dbReference>
<evidence type="ECO:0000256" key="3">
    <source>
        <dbReference type="ARBA" id="ARBA00022729"/>
    </source>
</evidence>
<dbReference type="PANTHER" id="PTHR30085">
    <property type="entry name" value="AMINO ACID ABC TRANSPORTER PERMEASE"/>
    <property type="match status" value="1"/>
</dbReference>
<dbReference type="Pfam" id="PF00497">
    <property type="entry name" value="SBP_bac_3"/>
    <property type="match status" value="1"/>
</dbReference>
<keyword evidence="4" id="KW-0472">Membrane</keyword>
<dbReference type="EMBL" id="BAABAS010000005">
    <property type="protein sequence ID" value="GAA4228920.1"/>
    <property type="molecule type" value="Genomic_DNA"/>
</dbReference>
<organism evidence="6 7">
    <name type="scientific">Actinomadura meridiana</name>
    <dbReference type="NCBI Taxonomy" id="559626"/>
    <lineage>
        <taxon>Bacteria</taxon>
        <taxon>Bacillati</taxon>
        <taxon>Actinomycetota</taxon>
        <taxon>Actinomycetes</taxon>
        <taxon>Streptosporangiales</taxon>
        <taxon>Thermomonosporaceae</taxon>
        <taxon>Actinomadura</taxon>
    </lineage>
</organism>
<evidence type="ECO:0000313" key="6">
    <source>
        <dbReference type="EMBL" id="GAA4228920.1"/>
    </source>
</evidence>
<evidence type="ECO:0000256" key="4">
    <source>
        <dbReference type="SAM" id="Phobius"/>
    </source>
</evidence>
<dbReference type="SUPFAM" id="SSF53850">
    <property type="entry name" value="Periplasmic binding protein-like II"/>
    <property type="match status" value="1"/>
</dbReference>
<feature type="domain" description="Solute-binding protein family 3/N-terminal" evidence="5">
    <location>
        <begin position="64"/>
        <end position="292"/>
    </location>
</feature>
<keyword evidence="4" id="KW-0812">Transmembrane</keyword>
<comment type="caution">
    <text evidence="6">The sequence shown here is derived from an EMBL/GenBank/DDBJ whole genome shotgun (WGS) entry which is preliminary data.</text>
</comment>
<comment type="similarity">
    <text evidence="1">Belongs to the bacterial solute-binding protein 3 family.</text>
</comment>
<dbReference type="InterPro" id="IPR001638">
    <property type="entry name" value="Solute-binding_3/MltF_N"/>
</dbReference>
<feature type="transmembrane region" description="Helical" evidence="4">
    <location>
        <begin position="36"/>
        <end position="54"/>
    </location>
</feature>
<evidence type="ECO:0000256" key="1">
    <source>
        <dbReference type="ARBA" id="ARBA00010333"/>
    </source>
</evidence>
<name>A0ABP8BWS8_9ACTN</name>
<accession>A0ABP8BWS8</accession>
<keyword evidence="4" id="KW-1133">Transmembrane helix</keyword>
<evidence type="ECO:0000259" key="5">
    <source>
        <dbReference type="SMART" id="SM00062"/>
    </source>
</evidence>
<keyword evidence="7" id="KW-1185">Reference proteome</keyword>
<proteinExistence type="inferred from homology"/>
<protein>
    <submittedName>
        <fullName evidence="6">Glutamate ABC transporter substrate-binding protein</fullName>
    </submittedName>
</protein>
<dbReference type="Proteomes" id="UP001501710">
    <property type="component" value="Unassembled WGS sequence"/>
</dbReference>
<dbReference type="RefSeq" id="WP_344893422.1">
    <property type="nucleotide sequence ID" value="NZ_BAABAS010000005.1"/>
</dbReference>
<keyword evidence="3" id="KW-0732">Signal</keyword>
<sequence length="307" mass="32765">MVEVRPRALRTMVAFRAVTALRTVAALRTVTAFRAVAVLLAVVAAGTACGVADARETSVARKDTLVIGVNADQPGVGERTGDGSYEGFDIDIAYEIAKRLGVAAADVTFKKVTSATREKMIEDGDVDLVVASYSVTPERKVRVAFAGPYYVAHQDVLVREPDLSKIRNVHDLAGRKLCKVPGSVSFPRVHDEQGIAALPVQADGYTDCLTALTAGTLDAVSTDDLILAGLAAKASLQKHRLRIVNAPFTDEPYGVGISKADVEGCEAVNKTITEMFQDRTAPHLLDKWFAPVGLKVTPTVPQFEGCV</sequence>